<dbReference type="Proteomes" id="UP000078228">
    <property type="component" value="Unassembled WGS sequence"/>
</dbReference>
<dbReference type="AlphaFoldDB" id="A0A198UGC1"/>
<dbReference type="EMBL" id="LXHC01000023">
    <property type="protein sequence ID" value="OAU95456.1"/>
    <property type="molecule type" value="Genomic_DNA"/>
</dbReference>
<comment type="caution">
    <text evidence="1">The sequence shown here is derived from an EMBL/GenBank/DDBJ whole genome shotgun (WGS) entry which is preliminary data.</text>
</comment>
<reference evidence="1 2" key="1">
    <citation type="journal article" date="2016" name="Genome Biol. Evol.">
        <title>Comparative Genomic Analyses of the Moraxella catarrhalis Serosensitive and Seroresistant Lineages Demonstrate Their Independent Evolution.</title>
        <authorList>
            <person name="Earl J.P."/>
            <person name="de Vries S.P."/>
            <person name="Ahmed A."/>
            <person name="Powell E."/>
            <person name="Schultz M.P."/>
            <person name="Hermans P.W."/>
            <person name="Hill D.J."/>
            <person name="Zhou Z."/>
            <person name="Constantinidou C.I."/>
            <person name="Hu F.Z."/>
            <person name="Bootsma H.J."/>
            <person name="Ehrlich G.D."/>
        </authorList>
    </citation>
    <scope>NUCLEOTIDE SEQUENCE [LARGE SCALE GENOMIC DNA]</scope>
    <source>
        <strain evidence="1 2">Z7542</strain>
    </source>
</reference>
<protein>
    <submittedName>
        <fullName evidence="1">Uncharacterized protein</fullName>
    </submittedName>
</protein>
<dbReference type="PATRIC" id="fig|480.237.peg.417"/>
<evidence type="ECO:0000313" key="2">
    <source>
        <dbReference type="Proteomes" id="UP000078228"/>
    </source>
</evidence>
<proteinExistence type="predicted"/>
<accession>A0A198UGC1</accession>
<gene>
    <name evidence="1" type="ORF">AO384_1385</name>
</gene>
<evidence type="ECO:0000313" key="1">
    <source>
        <dbReference type="EMBL" id="OAU95456.1"/>
    </source>
</evidence>
<dbReference type="RefSeq" id="WP_064610847.1">
    <property type="nucleotide sequence ID" value="NZ_LXHB01000057.1"/>
</dbReference>
<sequence length="116" mass="13024">MSDVSILFNAPPYTQLQALSDLLTPKGTKDALALIEQELAAGHELYDLPISLLSKAVEIKTNSVGFTHFSVNGTYYDLYCLCDAILEKGCYSPNELSHEIVEFLREYDFYSCDDEE</sequence>
<organism evidence="1 2">
    <name type="scientific">Moraxella catarrhalis</name>
    <name type="common">Branhamella catarrhalis</name>
    <dbReference type="NCBI Taxonomy" id="480"/>
    <lineage>
        <taxon>Bacteria</taxon>
        <taxon>Pseudomonadati</taxon>
        <taxon>Pseudomonadota</taxon>
        <taxon>Gammaproteobacteria</taxon>
        <taxon>Moraxellales</taxon>
        <taxon>Moraxellaceae</taxon>
        <taxon>Moraxella</taxon>
    </lineage>
</organism>
<name>A0A198UGC1_MORCA</name>
<keyword evidence="2" id="KW-1185">Reference proteome</keyword>